<evidence type="ECO:0000313" key="9">
    <source>
        <dbReference type="EMBL" id="JAP78653.1"/>
    </source>
</evidence>
<dbReference type="CDD" id="cd19757">
    <property type="entry name" value="Bbox1"/>
    <property type="match status" value="1"/>
</dbReference>
<reference evidence="9" key="1">
    <citation type="journal article" date="2016" name="Ticks Tick Borne Dis.">
        <title>De novo assembly and annotation of the salivary gland transcriptome of Rhipicephalus appendiculatus male and female ticks during blood feeding.</title>
        <authorList>
            <person name="de Castro M.H."/>
            <person name="de Klerk D."/>
            <person name="Pienaar R."/>
            <person name="Latif A.A."/>
            <person name="Rees D.J."/>
            <person name="Mans B.J."/>
        </authorList>
    </citation>
    <scope>NUCLEOTIDE SEQUENCE</scope>
    <source>
        <tissue evidence="9">Salivary glands</tissue>
    </source>
</reference>
<dbReference type="Gene3D" id="2.30.30.140">
    <property type="match status" value="5"/>
</dbReference>
<dbReference type="SMART" id="SM00333">
    <property type="entry name" value="TUDOR"/>
    <property type="match status" value="5"/>
</dbReference>
<dbReference type="PANTHER" id="PTHR16442:SF1">
    <property type="entry name" value="RING FINGER PROTEIN 17"/>
    <property type="match status" value="1"/>
</dbReference>
<feature type="domain" description="Tudor" evidence="8">
    <location>
        <begin position="1013"/>
        <end position="1070"/>
    </location>
</feature>
<evidence type="ECO:0000256" key="3">
    <source>
        <dbReference type="ARBA" id="ARBA00022833"/>
    </source>
</evidence>
<feature type="compositionally biased region" description="Polar residues" evidence="5">
    <location>
        <begin position="1166"/>
        <end position="1180"/>
    </location>
</feature>
<dbReference type="PROSITE" id="PS50089">
    <property type="entry name" value="ZF_RING_2"/>
    <property type="match status" value="1"/>
</dbReference>
<keyword evidence="2 4" id="KW-0863">Zinc-finger</keyword>
<feature type="compositionally biased region" description="Low complexity" evidence="5">
    <location>
        <begin position="1371"/>
        <end position="1381"/>
    </location>
</feature>
<dbReference type="Pfam" id="PF00567">
    <property type="entry name" value="TUDOR"/>
    <property type="match status" value="5"/>
</dbReference>
<evidence type="ECO:0000256" key="2">
    <source>
        <dbReference type="ARBA" id="ARBA00022771"/>
    </source>
</evidence>
<dbReference type="InterPro" id="IPR000315">
    <property type="entry name" value="Znf_B-box"/>
</dbReference>
<dbReference type="Gene3D" id="3.30.160.60">
    <property type="entry name" value="Classic Zinc Finger"/>
    <property type="match status" value="1"/>
</dbReference>
<feature type="domain" description="Tudor" evidence="8">
    <location>
        <begin position="1459"/>
        <end position="1517"/>
    </location>
</feature>
<feature type="region of interest" description="Disordered" evidence="5">
    <location>
        <begin position="1350"/>
        <end position="1381"/>
    </location>
</feature>
<dbReference type="EMBL" id="GEDV01009904">
    <property type="protein sequence ID" value="JAP78653.1"/>
    <property type="molecule type" value="Transcribed_RNA"/>
</dbReference>
<feature type="domain" description="B box-type" evidence="7">
    <location>
        <begin position="175"/>
        <end position="216"/>
    </location>
</feature>
<dbReference type="SUPFAM" id="SSF57845">
    <property type="entry name" value="B-box zinc-binding domain"/>
    <property type="match status" value="1"/>
</dbReference>
<dbReference type="InterPro" id="IPR035437">
    <property type="entry name" value="SNase_OB-fold_sf"/>
</dbReference>
<evidence type="ECO:0000259" key="6">
    <source>
        <dbReference type="PROSITE" id="PS50089"/>
    </source>
</evidence>
<dbReference type="SMART" id="SM00336">
    <property type="entry name" value="BBOX"/>
    <property type="match status" value="2"/>
</dbReference>
<dbReference type="PROSITE" id="PS50119">
    <property type="entry name" value="ZF_BBOX"/>
    <property type="match status" value="2"/>
</dbReference>
<dbReference type="PROSITE" id="PS50304">
    <property type="entry name" value="TUDOR"/>
    <property type="match status" value="5"/>
</dbReference>
<dbReference type="InterPro" id="IPR002999">
    <property type="entry name" value="Tudor"/>
</dbReference>
<feature type="compositionally biased region" description="Low complexity" evidence="5">
    <location>
        <begin position="1244"/>
        <end position="1260"/>
    </location>
</feature>
<keyword evidence="3" id="KW-0862">Zinc</keyword>
<organism evidence="9">
    <name type="scientific">Rhipicephalus appendiculatus</name>
    <name type="common">Brown ear tick</name>
    <dbReference type="NCBI Taxonomy" id="34631"/>
    <lineage>
        <taxon>Eukaryota</taxon>
        <taxon>Metazoa</taxon>
        <taxon>Ecdysozoa</taxon>
        <taxon>Arthropoda</taxon>
        <taxon>Chelicerata</taxon>
        <taxon>Arachnida</taxon>
        <taxon>Acari</taxon>
        <taxon>Parasitiformes</taxon>
        <taxon>Ixodida</taxon>
        <taxon>Ixodoidea</taxon>
        <taxon>Ixodidae</taxon>
        <taxon>Rhipicephalinae</taxon>
        <taxon>Rhipicephalus</taxon>
        <taxon>Rhipicephalus</taxon>
    </lineage>
</organism>
<feature type="compositionally biased region" description="Polar residues" evidence="5">
    <location>
        <begin position="424"/>
        <end position="433"/>
    </location>
</feature>
<dbReference type="SUPFAM" id="SSF63748">
    <property type="entry name" value="Tudor/PWWP/MBT"/>
    <property type="match status" value="5"/>
</dbReference>
<evidence type="ECO:0000259" key="8">
    <source>
        <dbReference type="PROSITE" id="PS50304"/>
    </source>
</evidence>
<dbReference type="GO" id="GO:0008270">
    <property type="term" value="F:zinc ion binding"/>
    <property type="evidence" value="ECO:0007669"/>
    <property type="project" value="UniProtKB-KW"/>
</dbReference>
<dbReference type="PANTHER" id="PTHR16442">
    <property type="entry name" value="RING FINGER PROTEIN 17"/>
    <property type="match status" value="1"/>
</dbReference>
<feature type="compositionally biased region" description="Polar residues" evidence="5">
    <location>
        <begin position="1213"/>
        <end position="1224"/>
    </location>
</feature>
<feature type="compositionally biased region" description="Acidic residues" evidence="5">
    <location>
        <begin position="399"/>
        <end position="412"/>
    </location>
</feature>
<dbReference type="Pfam" id="PF00643">
    <property type="entry name" value="zf-B_box"/>
    <property type="match status" value="1"/>
</dbReference>
<feature type="region of interest" description="Disordered" evidence="5">
    <location>
        <begin position="399"/>
        <end position="444"/>
    </location>
</feature>
<evidence type="ECO:0000259" key="7">
    <source>
        <dbReference type="PROSITE" id="PS50119"/>
    </source>
</evidence>
<dbReference type="SMART" id="SM00184">
    <property type="entry name" value="RING"/>
    <property type="match status" value="1"/>
</dbReference>
<dbReference type="CDD" id="cd19769">
    <property type="entry name" value="Bbox2_TRIM16-like"/>
    <property type="match status" value="1"/>
</dbReference>
<feature type="domain" description="RING-type" evidence="6">
    <location>
        <begin position="13"/>
        <end position="61"/>
    </location>
</feature>
<dbReference type="FunFam" id="2.30.30.140:FF:000018">
    <property type="entry name" value="Serine/threonine-protein kinase 31"/>
    <property type="match status" value="3"/>
</dbReference>
<dbReference type="SUPFAM" id="SSF57850">
    <property type="entry name" value="RING/U-box"/>
    <property type="match status" value="1"/>
</dbReference>
<keyword evidence="1" id="KW-0479">Metal-binding</keyword>
<dbReference type="InterPro" id="IPR013083">
    <property type="entry name" value="Znf_RING/FYVE/PHD"/>
</dbReference>
<name>A0A131YH62_RHIAP</name>
<evidence type="ECO:0000256" key="1">
    <source>
        <dbReference type="ARBA" id="ARBA00022723"/>
    </source>
</evidence>
<feature type="domain" description="Tudor" evidence="8">
    <location>
        <begin position="725"/>
        <end position="784"/>
    </location>
</feature>
<sequence length="1815" mass="202277">MLPAMFQMGSFKCPSCALAYTTREQRGTRLPRILKCGHTCCEACIRSRASASHVCECPVCKDQQSFPDCSSIQALLLDSYVLGVGSACSRQQQMPTRGLNMEPFNLMMKSASQKEEATGKGPTVICDECGSRPAACRCDTCPSNFCKLCFDQLHRMAKTMRKHQPRSLNAASVAVESSLCDVHKRLREFFCTIDGQLICTFCVVMGEHKHHEVVSAMEQNKQSLLELKPALDQAMRPYNGMKKTVKKLEAICRSSDSQYNQLVQDIQSEFQHLHSLLQLRSNQLLTDLKKVNDQHMQGMQEQLKQLRSKVAEFKALQKEVTSAMATNTHQHSTLLLDRLKSFSSLPCFLMEDLQDHKLEIKVTYDSSLKDLLKSHGDLSFTPPEKLSFLSVKDLPEGYIEDDQDDTDLESESSSEKQSLDEQSPAPSTSSDDLPQTGPVAEPLNNKRVMVSHIRDPANFYVQLCASAVKLQRMQNEINTYCMTQDSRLRSEDDVEVGGMYLARFLVDNNWYRCRVQRIVPSDMSLVDGTSFRQSAFNVEVFYVDYGNSEVVPLTRLRRMSPRFERLGHLAIKCSLYNVVPRADGRWKKENNALFGKLTLNRKLILREVERRADTLLVDLLDDSEGGCGEVRTSITDALVFLDAASYHLPRGNIPEKRQAATRRQYYSPTDLCAGQVVNVIVSCIHNPQKMFVQELGSSVEGMQKMLGELQHHCNRESTELDILFTPQVGMVCLAKFPHDHLWYRGSIVSLQDRTHVEVLFVDYGNQERVPVMWVRRIPDKFMYLPIQAIPVTLADVAPVSSGWTDEATRRLSQLTLSKHLLMKVHANSEGFQRAKVSLYVPGKEDTDICVNAVLVKENLAASTGPLSLVEDVPTLKAHLIARPKHSIVQAYEESKVESRRKKRMAITMPGQAPPPVELIPRPQPRIPQQPAHSSTTRRPAMALLAALEMHMAEPPKEPVVEERPKKDYVPVHVTYPQSPQRFYVRLLEERKNFKALSSSLHSACHDSREIKEVWKVGQWCATKGSGHHWMRAKVLGVEEEELHVLLVDSGRQVVVPRDEVVSLPEALAQPPPFAHVCHLADMIPAGGSKCWSKTAEEAFSDLLSRPNRNFMVKIGEELDGSLPVDIMMEEVHEAGALEPMRKEYKSVREALKEMGYGFISKKSRVNTESAAESAGTSPSSKLKAAGDVEATSSEVKTTGDGDTDAPKRAVVSENVTENVTPSLNKDTEQEPTKVESVPDEVSHSGEAVSAASSVSSEASEPTPPSTEVEEASPKASTIVEEASPKASTNVEEESTKASTYVEEESTKSASVVEESDEQPDAVTVKSSDEVAVCSPASDMEAIATQLDGAADEAASGAKNKDKDAGDDESVTDSSSSACSSDDIQEETDFLVIHDDQPQFQWRPRSFPKEKQLMVMPSHIDEDAVVYVQILNNEELETYKVLKDELQKAYCNRSKPQHRTLRIGQACIARYSLDKLFYRAVILNSGEKGIEVRFVDYGTSEYVSPDGIFTDLMFEDVPVLCLEVEFYGLKPFSTTGTWPLKVLDTLHYMVVEQNCSMVVKTKPTKRSRAKVLLFLPDGVSLYEFMLEAGLACKVVEEPLPDSDEADDDLIPCPYQTLKFPEEGVFPVIVTNLDDADLGSIQLAKFANPSNDEQEAINASIDAFNAMAEALQKVADDCPLLLDTSLGAACIGKYGYDKLWYRGIVTGVKKNKVTVFYVDYGNSESIAKENLRALPSKFLEIPMQAKACRFHGVRVVGDRSKARLMMSDVLFDEKVGCLARIKNKDSDPIEIDLMNTSLELIYQPLADDGCITIDREP</sequence>
<dbReference type="Gene3D" id="3.30.40.10">
    <property type="entry name" value="Zinc/RING finger domain, C3HC4 (zinc finger)"/>
    <property type="match status" value="1"/>
</dbReference>
<protein>
    <submittedName>
        <fullName evidence="9">Tudor domain-containing protein 1/4/6/7</fullName>
    </submittedName>
</protein>
<evidence type="ECO:0000256" key="4">
    <source>
        <dbReference type="PROSITE-ProRule" id="PRU00024"/>
    </source>
</evidence>
<dbReference type="GO" id="GO:0005737">
    <property type="term" value="C:cytoplasm"/>
    <property type="evidence" value="ECO:0007669"/>
    <property type="project" value="UniProtKB-ARBA"/>
</dbReference>
<feature type="domain" description="Tudor" evidence="8">
    <location>
        <begin position="493"/>
        <end position="566"/>
    </location>
</feature>
<feature type="region of interest" description="Disordered" evidence="5">
    <location>
        <begin position="1163"/>
        <end position="1327"/>
    </location>
</feature>
<proteinExistence type="predicted"/>
<dbReference type="InterPro" id="IPR001841">
    <property type="entry name" value="Znf_RING"/>
</dbReference>
<feature type="domain" description="B box-type" evidence="7">
    <location>
        <begin position="121"/>
        <end position="168"/>
    </location>
</feature>
<evidence type="ECO:0000256" key="5">
    <source>
        <dbReference type="SAM" id="MobiDB-lite"/>
    </source>
</evidence>
<feature type="domain" description="Tudor" evidence="8">
    <location>
        <begin position="1681"/>
        <end position="1739"/>
    </location>
</feature>
<accession>A0A131YH62</accession>
<dbReference type="Gene3D" id="2.40.50.90">
    <property type="match status" value="4"/>
</dbReference>